<dbReference type="Gene3D" id="3.20.20.140">
    <property type="entry name" value="Metal-dependent hydrolases"/>
    <property type="match status" value="1"/>
</dbReference>
<dbReference type="AlphaFoldDB" id="A0A0F0GXP6"/>
<sequence length="72" mass="7513">MVGPIVHARQAARAAAGAAAAGEAGLVPFVPDLRGVDQFRQLGRLLEARGFGEDRVAKIMGGNFLALAARVW</sequence>
<dbReference type="RefSeq" id="WP_156213314.1">
    <property type="nucleotide sequence ID" value="NZ_JYJG01000154.1"/>
</dbReference>
<comment type="caution">
    <text evidence="1">The sequence shown here is derived from an EMBL/GenBank/DDBJ whole genome shotgun (WGS) entry which is preliminary data.</text>
</comment>
<gene>
    <name evidence="1" type="ORF">UK23_22435</name>
</gene>
<protein>
    <recommendedName>
        <fullName evidence="3">Peptidase M19</fullName>
    </recommendedName>
</protein>
<dbReference type="PATRIC" id="fig|68170.10.peg.5728"/>
<evidence type="ECO:0000313" key="2">
    <source>
        <dbReference type="Proteomes" id="UP000033393"/>
    </source>
</evidence>
<reference evidence="1 2" key="1">
    <citation type="submission" date="2015-02" db="EMBL/GenBank/DDBJ databases">
        <authorList>
            <person name="Ju K.-S."/>
            <person name="Doroghazi J.R."/>
            <person name="Metcalf W."/>
        </authorList>
    </citation>
    <scope>NUCLEOTIDE SEQUENCE [LARGE SCALE GENOMIC DNA]</scope>
    <source>
        <strain evidence="1 2">NRRL B-16140</strain>
    </source>
</reference>
<dbReference type="Proteomes" id="UP000033393">
    <property type="component" value="Unassembled WGS sequence"/>
</dbReference>
<evidence type="ECO:0000313" key="1">
    <source>
        <dbReference type="EMBL" id="KJK46782.1"/>
    </source>
</evidence>
<name>A0A0F0GXP6_LENAE</name>
<accession>A0A0F0GXP6</accession>
<keyword evidence="2" id="KW-1185">Reference proteome</keyword>
<dbReference type="SUPFAM" id="SSF51556">
    <property type="entry name" value="Metallo-dependent hydrolases"/>
    <property type="match status" value="1"/>
</dbReference>
<dbReference type="OrthoDB" id="9804920at2"/>
<proteinExistence type="predicted"/>
<dbReference type="EMBL" id="JYJG01000154">
    <property type="protein sequence ID" value="KJK46782.1"/>
    <property type="molecule type" value="Genomic_DNA"/>
</dbReference>
<dbReference type="InterPro" id="IPR032466">
    <property type="entry name" value="Metal_Hydrolase"/>
</dbReference>
<evidence type="ECO:0008006" key="3">
    <source>
        <dbReference type="Google" id="ProtNLM"/>
    </source>
</evidence>
<organism evidence="1 2">
    <name type="scientific">Lentzea aerocolonigenes</name>
    <name type="common">Lechevalieria aerocolonigenes</name>
    <name type="synonym">Saccharothrix aerocolonigenes</name>
    <dbReference type="NCBI Taxonomy" id="68170"/>
    <lineage>
        <taxon>Bacteria</taxon>
        <taxon>Bacillati</taxon>
        <taxon>Actinomycetota</taxon>
        <taxon>Actinomycetes</taxon>
        <taxon>Pseudonocardiales</taxon>
        <taxon>Pseudonocardiaceae</taxon>
        <taxon>Lentzea</taxon>
    </lineage>
</organism>